<reference evidence="2" key="1">
    <citation type="submission" date="2018-02" db="EMBL/GenBank/DDBJ databases">
        <title>Phenotypic and genomic properties of facultatively anaerobic sulfur-reducing natronoarchaea from hypersaline soda lakes.</title>
        <authorList>
            <person name="Sorokin D.Y."/>
            <person name="Kublanov I.V."/>
            <person name="Roman P."/>
            <person name="Sinninghe Damste J.S."/>
            <person name="Golyshin P.N."/>
            <person name="Rojo D."/>
            <person name="Ciordia S."/>
            <person name="Mena M.D.C."/>
            <person name="Ferrer M."/>
            <person name="Messina E."/>
            <person name="Smedile F."/>
            <person name="La Spada G."/>
            <person name="La Cono V."/>
            <person name="Yakimov M.M."/>
        </authorList>
    </citation>
    <scope>NUCLEOTIDE SEQUENCE [LARGE SCALE GENOMIC DNA]</scope>
    <source>
        <strain evidence="2">AArc-Mg</strain>
    </source>
</reference>
<protein>
    <submittedName>
        <fullName evidence="1">Uncharacterized protein</fullName>
    </submittedName>
</protein>
<accession>A0A346PRG2</accession>
<evidence type="ECO:0000313" key="1">
    <source>
        <dbReference type="EMBL" id="AXR82107.1"/>
    </source>
</evidence>
<organism evidence="1 2">
    <name type="scientific">Natrarchaeobaculum sulfurireducens</name>
    <dbReference type="NCBI Taxonomy" id="2044521"/>
    <lineage>
        <taxon>Archaea</taxon>
        <taxon>Methanobacteriati</taxon>
        <taxon>Methanobacteriota</taxon>
        <taxon>Stenosarchaea group</taxon>
        <taxon>Halobacteria</taxon>
        <taxon>Halobacteriales</taxon>
        <taxon>Natrialbaceae</taxon>
        <taxon>Natrarchaeobaculum</taxon>
    </lineage>
</organism>
<dbReference type="AlphaFoldDB" id="A0A346PRG2"/>
<name>A0A346PRG2_9EURY</name>
<dbReference type="Proteomes" id="UP000258613">
    <property type="component" value="Chromosome"/>
</dbReference>
<proteinExistence type="predicted"/>
<gene>
    <name evidence="1" type="ORF">AArcMg_2109</name>
</gene>
<sequence>MNDINNAKRSLGIIAPEKIHGLEFEEWEKDDGPGKQAKLFQDIDEYKPDNRDDFDYNIKLRYTCSSCKTKQGYHNPTLLEWGAYMGMKNTSLDQLAENYRFTDDDYRHWLFVGNMNKYKNSFIVISVLWMKKDTPINSTFQQFPKVAPDFKPSDQS</sequence>
<dbReference type="EMBL" id="CP027033">
    <property type="protein sequence ID" value="AXR82107.1"/>
    <property type="molecule type" value="Genomic_DNA"/>
</dbReference>
<evidence type="ECO:0000313" key="2">
    <source>
        <dbReference type="Proteomes" id="UP000258613"/>
    </source>
</evidence>
<keyword evidence="2" id="KW-1185">Reference proteome</keyword>
<dbReference type="KEGG" id="nag:AArcMg_2109"/>